<accession>A0A831WCV3</accession>
<comment type="caution">
    <text evidence="2">The sequence shown here is derived from an EMBL/GenBank/DDBJ whole genome shotgun (WGS) entry which is preliminary data.</text>
</comment>
<feature type="domain" description="Lcl C-terminal" evidence="1">
    <location>
        <begin position="37"/>
        <end position="209"/>
    </location>
</feature>
<dbReference type="Proteomes" id="UP000886339">
    <property type="component" value="Unassembled WGS sequence"/>
</dbReference>
<sequence>MRSTVIIALIFTVIQINVHATLTTRTQDSPSIGMAQLVLDETRTVEWMPDANLVTTLCKSGHPLLSSFDPSQVVNGTGRSMAEICSQEGRMNWYEAKAWIRHLNQNAYLGYTNWRLPEISSQDPSCSELAELDNTTVTFGFGCRNGEPGRLHAVLGSNIGRLKNLDEGMYWSETVLAKDDSLAGVFDVKTNWQDAEGKTSDLLHVWPVRSL</sequence>
<organism evidence="2">
    <name type="scientific">Thiolapillus brandeum</name>
    <dbReference type="NCBI Taxonomy" id="1076588"/>
    <lineage>
        <taxon>Bacteria</taxon>
        <taxon>Pseudomonadati</taxon>
        <taxon>Pseudomonadota</taxon>
        <taxon>Gammaproteobacteria</taxon>
        <taxon>Chromatiales</taxon>
        <taxon>Sedimenticolaceae</taxon>
        <taxon>Thiolapillus</taxon>
    </lineage>
</organism>
<name>A0A831WCV3_9GAMM</name>
<proteinExistence type="predicted"/>
<dbReference type="EMBL" id="DRLF01000196">
    <property type="protein sequence ID" value="HEC06289.1"/>
    <property type="molecule type" value="Genomic_DNA"/>
</dbReference>
<gene>
    <name evidence="2" type="ORF">ENJ12_05530</name>
</gene>
<dbReference type="InterPro" id="IPR011460">
    <property type="entry name" value="Lcl_C"/>
</dbReference>
<dbReference type="Pfam" id="PF07603">
    <property type="entry name" value="Lcl_C"/>
    <property type="match status" value="1"/>
</dbReference>
<reference evidence="2" key="1">
    <citation type="journal article" date="2020" name="mSystems">
        <title>Genome- and Community-Level Interaction Insights into Carbon Utilization and Element Cycling Functions of Hydrothermarchaeota in Hydrothermal Sediment.</title>
        <authorList>
            <person name="Zhou Z."/>
            <person name="Liu Y."/>
            <person name="Xu W."/>
            <person name="Pan J."/>
            <person name="Luo Z.H."/>
            <person name="Li M."/>
        </authorList>
    </citation>
    <scope>NUCLEOTIDE SEQUENCE [LARGE SCALE GENOMIC DNA]</scope>
    <source>
        <strain evidence="2">HyVt-458</strain>
    </source>
</reference>
<evidence type="ECO:0000259" key="1">
    <source>
        <dbReference type="Pfam" id="PF07603"/>
    </source>
</evidence>
<dbReference type="AlphaFoldDB" id="A0A831WCV3"/>
<protein>
    <submittedName>
        <fullName evidence="2">DUF1566 domain-containing protein</fullName>
    </submittedName>
</protein>
<evidence type="ECO:0000313" key="2">
    <source>
        <dbReference type="EMBL" id="HEC06289.1"/>
    </source>
</evidence>